<evidence type="ECO:0000256" key="8">
    <source>
        <dbReference type="ARBA" id="ARBA00022958"/>
    </source>
</evidence>
<comment type="subcellular location">
    <subcellularLocation>
        <location evidence="12">Cell membrane</location>
        <topology evidence="12">Multi-pass membrane protein</topology>
    </subcellularLocation>
    <subcellularLocation>
        <location evidence="1">Membrane</location>
        <topology evidence="1">Multi-pass membrane protein</topology>
    </subcellularLocation>
</comment>
<keyword evidence="6 12" id="KW-0812">Transmembrane</keyword>
<feature type="transmembrane region" description="Helical" evidence="12">
    <location>
        <begin position="12"/>
        <end position="31"/>
    </location>
</feature>
<gene>
    <name evidence="12" type="primary">kup</name>
    <name evidence="15" type="ORF">AWC22_12990</name>
</gene>
<dbReference type="AlphaFoldDB" id="A0A1X2D9E8"/>
<comment type="caution">
    <text evidence="15">The sequence shown here is derived from an EMBL/GenBank/DDBJ whole genome shotgun (WGS) entry which is preliminary data.</text>
</comment>
<evidence type="ECO:0000256" key="7">
    <source>
        <dbReference type="ARBA" id="ARBA00022847"/>
    </source>
</evidence>
<dbReference type="PANTHER" id="PTHR30540:SF79">
    <property type="entry name" value="LOW AFFINITY POTASSIUM TRANSPORT SYSTEM PROTEIN KUP"/>
    <property type="match status" value="1"/>
</dbReference>
<comment type="similarity">
    <text evidence="2 12">Belongs to the HAK/KUP transporter (TC 2.A.72) family.</text>
</comment>
<protein>
    <recommendedName>
        <fullName evidence="12">Probable potassium transport system protein Kup</fullName>
    </recommendedName>
</protein>
<evidence type="ECO:0000313" key="16">
    <source>
        <dbReference type="Proteomes" id="UP000193087"/>
    </source>
</evidence>
<feature type="transmembrane region" description="Helical" evidence="12">
    <location>
        <begin position="109"/>
        <end position="130"/>
    </location>
</feature>
<keyword evidence="16" id="KW-1185">Reference proteome</keyword>
<evidence type="ECO:0000259" key="13">
    <source>
        <dbReference type="Pfam" id="PF02705"/>
    </source>
</evidence>
<evidence type="ECO:0000256" key="12">
    <source>
        <dbReference type="HAMAP-Rule" id="MF_01522"/>
    </source>
</evidence>
<keyword evidence="11 12" id="KW-0472">Membrane</keyword>
<proteinExistence type="inferred from homology"/>
<dbReference type="Proteomes" id="UP000193087">
    <property type="component" value="Unassembled WGS sequence"/>
</dbReference>
<evidence type="ECO:0000256" key="6">
    <source>
        <dbReference type="ARBA" id="ARBA00022692"/>
    </source>
</evidence>
<dbReference type="EMBL" id="LQPQ01000033">
    <property type="protein sequence ID" value="ORW84805.1"/>
    <property type="molecule type" value="Genomic_DNA"/>
</dbReference>
<evidence type="ECO:0000256" key="4">
    <source>
        <dbReference type="ARBA" id="ARBA00022475"/>
    </source>
</evidence>
<keyword evidence="3 12" id="KW-0813">Transport</keyword>
<keyword evidence="5 12" id="KW-0633">Potassium transport</keyword>
<feature type="transmembrane region" description="Helical" evidence="12">
    <location>
        <begin position="374"/>
        <end position="397"/>
    </location>
</feature>
<keyword evidence="7 12" id="KW-0769">Symport</keyword>
<dbReference type="InterPro" id="IPR023051">
    <property type="entry name" value="Kup"/>
</dbReference>
<evidence type="ECO:0000256" key="11">
    <source>
        <dbReference type="ARBA" id="ARBA00023136"/>
    </source>
</evidence>
<dbReference type="Pfam" id="PF02705">
    <property type="entry name" value="K_trans"/>
    <property type="match status" value="1"/>
</dbReference>
<evidence type="ECO:0000256" key="3">
    <source>
        <dbReference type="ARBA" id="ARBA00022448"/>
    </source>
</evidence>
<dbReference type="GeneID" id="93494965"/>
<dbReference type="GO" id="GO:0005886">
    <property type="term" value="C:plasma membrane"/>
    <property type="evidence" value="ECO:0007669"/>
    <property type="project" value="UniProtKB-SubCell"/>
</dbReference>
<evidence type="ECO:0000256" key="5">
    <source>
        <dbReference type="ARBA" id="ARBA00022538"/>
    </source>
</evidence>
<feature type="transmembrane region" description="Helical" evidence="12">
    <location>
        <begin position="256"/>
        <end position="278"/>
    </location>
</feature>
<keyword evidence="8 12" id="KW-0630">Potassium</keyword>
<evidence type="ECO:0000313" key="15">
    <source>
        <dbReference type="EMBL" id="ORW84805.1"/>
    </source>
</evidence>
<sequence>MHTYSGKFRLAVIVGALGVVFGDIGTSPIYTIQTVFNPSDPHPIPISPDNVYGVVSLIVWSVMIIVTLTYVTLVMRADNGGEGGIMALITLLKRGDGPRSEPQTGRCRTVMALTAMGLFGAALFFGDSMITPAISVLSAVEGIKVIEARLDTWVVPVTAVIIGALFSVQRHGTAAVGRLFGPVMIVWFTAIGAFGVTAIMDHPEILKALSPMYAVKFMVGHFHFAFFSLAAVVLSVTGAEALYADMGHFGRRAITWGWLLLVLPGCALSYLGQGALLLGDANVVGAPFFLLTPDWARLPMVLLATAATVIASQAVITGAYSVASQAAQLGYLPRLRIAHTSESTIGQIYVPWINALLLVSVLTLVFAFRSSAALAFAFGMAVTGTITITTLLFLYIARTRWATPLWLVVFGGGALLVVDLMFLAANLTKLIHGAWLPLLIAVTAFTVMTTWQRGREIVTSTREKAEGPLREFVDSLPNCQPPLMRVPGTAIFLNRGKETAPLAMRANVEHNGVLHEQVVIMAIETLPVPRVPESERTEVDALGYAKDGIIHVTAHFGYMETPNVPDALRLLDPTQTEGPIAIDDASYFLSKLELIKGTAPSLAPWRKRLFIATSYSTADAAEYFGLPLDRTVVMGSRIEV</sequence>
<keyword evidence="4 12" id="KW-1003">Cell membrane</keyword>
<feature type="transmembrane region" description="Helical" evidence="12">
    <location>
        <begin position="180"/>
        <end position="200"/>
    </location>
</feature>
<dbReference type="RefSeq" id="WP_239656731.1">
    <property type="nucleotide sequence ID" value="NZ_CAJMWJ010000001.1"/>
</dbReference>
<evidence type="ECO:0000256" key="9">
    <source>
        <dbReference type="ARBA" id="ARBA00022989"/>
    </source>
</evidence>
<feature type="transmembrane region" description="Helical" evidence="12">
    <location>
        <begin position="404"/>
        <end position="424"/>
    </location>
</feature>
<evidence type="ECO:0000256" key="1">
    <source>
        <dbReference type="ARBA" id="ARBA00004141"/>
    </source>
</evidence>
<keyword evidence="9 12" id="KW-1133">Transmembrane helix</keyword>
<comment type="function">
    <text evidence="12">Transport of potassium into the cell. Likely operates as a K(+):H(+) symporter.</text>
</comment>
<feature type="domain" description="K+ potassium transporter C-terminal" evidence="14">
    <location>
        <begin position="487"/>
        <end position="639"/>
    </location>
</feature>
<name>A0A1X2D9E8_9MYCO</name>
<dbReference type="GO" id="GO:0015293">
    <property type="term" value="F:symporter activity"/>
    <property type="evidence" value="ECO:0007669"/>
    <property type="project" value="UniProtKB-UniRule"/>
</dbReference>
<dbReference type="GO" id="GO:0015079">
    <property type="term" value="F:potassium ion transmembrane transporter activity"/>
    <property type="evidence" value="ECO:0007669"/>
    <property type="project" value="UniProtKB-UniRule"/>
</dbReference>
<keyword evidence="10 12" id="KW-0406">Ion transport</keyword>
<dbReference type="InterPro" id="IPR053951">
    <property type="entry name" value="K_trans_N"/>
</dbReference>
<dbReference type="HAMAP" id="MF_01522">
    <property type="entry name" value="Kup"/>
    <property type="match status" value="1"/>
</dbReference>
<feature type="transmembrane region" description="Helical" evidence="12">
    <location>
        <begin position="430"/>
        <end position="451"/>
    </location>
</feature>
<feature type="transmembrane region" description="Helical" evidence="12">
    <location>
        <begin position="51"/>
        <end position="73"/>
    </location>
</feature>
<feature type="transmembrane region" description="Helical" evidence="12">
    <location>
        <begin position="298"/>
        <end position="323"/>
    </location>
</feature>
<organism evidence="15 16">
    <name type="scientific">Mycobacterium riyadhense</name>
    <dbReference type="NCBI Taxonomy" id="486698"/>
    <lineage>
        <taxon>Bacteria</taxon>
        <taxon>Bacillati</taxon>
        <taxon>Actinomycetota</taxon>
        <taxon>Actinomycetes</taxon>
        <taxon>Mycobacteriales</taxon>
        <taxon>Mycobacteriaceae</taxon>
        <taxon>Mycobacterium</taxon>
    </lineage>
</organism>
<dbReference type="InterPro" id="IPR003855">
    <property type="entry name" value="K+_transporter"/>
</dbReference>
<feature type="domain" description="K+ potassium transporter integral membrane" evidence="13">
    <location>
        <begin position="13"/>
        <end position="474"/>
    </location>
</feature>
<comment type="catalytic activity">
    <reaction evidence="12">
        <text>K(+)(in) + H(+)(in) = K(+)(out) + H(+)(out)</text>
        <dbReference type="Rhea" id="RHEA:28490"/>
        <dbReference type="ChEBI" id="CHEBI:15378"/>
        <dbReference type="ChEBI" id="CHEBI:29103"/>
    </reaction>
</comment>
<evidence type="ECO:0000256" key="2">
    <source>
        <dbReference type="ARBA" id="ARBA00007019"/>
    </source>
</evidence>
<feature type="transmembrane region" description="Helical" evidence="12">
    <location>
        <begin position="150"/>
        <end position="168"/>
    </location>
</feature>
<feature type="transmembrane region" description="Helical" evidence="12">
    <location>
        <begin position="220"/>
        <end position="244"/>
    </location>
</feature>
<dbReference type="Pfam" id="PF22776">
    <property type="entry name" value="K_trans_C"/>
    <property type="match status" value="1"/>
</dbReference>
<dbReference type="InterPro" id="IPR053952">
    <property type="entry name" value="K_trans_C"/>
</dbReference>
<evidence type="ECO:0000256" key="10">
    <source>
        <dbReference type="ARBA" id="ARBA00023065"/>
    </source>
</evidence>
<evidence type="ECO:0000259" key="14">
    <source>
        <dbReference type="Pfam" id="PF22776"/>
    </source>
</evidence>
<accession>A0A1X2D9E8</accession>
<dbReference type="STRING" id="486698.AWC22_12990"/>
<feature type="transmembrane region" description="Helical" evidence="12">
    <location>
        <begin position="344"/>
        <end position="368"/>
    </location>
</feature>
<dbReference type="PANTHER" id="PTHR30540">
    <property type="entry name" value="OSMOTIC STRESS POTASSIUM TRANSPORTER"/>
    <property type="match status" value="1"/>
</dbReference>
<reference evidence="15 16" key="1">
    <citation type="submission" date="2016-01" db="EMBL/GenBank/DDBJ databases">
        <title>The new phylogeny of the genus Mycobacterium.</title>
        <authorList>
            <person name="Tarcisio F."/>
            <person name="Conor M."/>
            <person name="Antonella G."/>
            <person name="Elisabetta G."/>
            <person name="Giulia F.S."/>
            <person name="Sara T."/>
            <person name="Anna F."/>
            <person name="Clotilde B."/>
            <person name="Roberto B."/>
            <person name="Veronica D.S."/>
            <person name="Fabio R."/>
            <person name="Monica P."/>
            <person name="Olivier J."/>
            <person name="Enrico T."/>
            <person name="Nicola S."/>
        </authorList>
    </citation>
    <scope>NUCLEOTIDE SEQUENCE [LARGE SCALE GENOMIC DNA]</scope>
    <source>
        <strain evidence="15 16">DSM 45176</strain>
    </source>
</reference>